<evidence type="ECO:0000313" key="2">
    <source>
        <dbReference type="Proteomes" id="UP001642360"/>
    </source>
</evidence>
<dbReference type="AlphaFoldDB" id="A0ABC8QZH4"/>
<accession>A0ABC8QZH4</accession>
<feature type="non-terminal residue" evidence="1">
    <location>
        <position position="67"/>
    </location>
</feature>
<dbReference type="Proteomes" id="UP001642360">
    <property type="component" value="Unassembled WGS sequence"/>
</dbReference>
<protein>
    <submittedName>
        <fullName evidence="1">Uncharacterized protein</fullName>
    </submittedName>
</protein>
<name>A0ABC8QZH4_9AQUA</name>
<reference evidence="1 2" key="1">
    <citation type="submission" date="2024-02" db="EMBL/GenBank/DDBJ databases">
        <authorList>
            <person name="Vignale AGUSTIN F."/>
            <person name="Sosa J E."/>
            <person name="Modenutti C."/>
        </authorList>
    </citation>
    <scope>NUCLEOTIDE SEQUENCE [LARGE SCALE GENOMIC DNA]</scope>
</reference>
<sequence length="67" mass="7371">FPSGDEAYGNTTHDHNCGLDWIQRRSLSLHDIGKNGFGEQFPPGKKHTAVVDVCGSRWDLIASNVAF</sequence>
<keyword evidence="2" id="KW-1185">Reference proteome</keyword>
<evidence type="ECO:0000313" key="1">
    <source>
        <dbReference type="EMBL" id="CAK9136089.1"/>
    </source>
</evidence>
<dbReference type="EMBL" id="CAUOFW020000735">
    <property type="protein sequence ID" value="CAK9136089.1"/>
    <property type="molecule type" value="Genomic_DNA"/>
</dbReference>
<gene>
    <name evidence="1" type="ORF">ILEXP_LOCUS3063</name>
</gene>
<comment type="caution">
    <text evidence="1">The sequence shown here is derived from an EMBL/GenBank/DDBJ whole genome shotgun (WGS) entry which is preliminary data.</text>
</comment>
<feature type="non-terminal residue" evidence="1">
    <location>
        <position position="1"/>
    </location>
</feature>
<organism evidence="1 2">
    <name type="scientific">Ilex paraguariensis</name>
    <name type="common">yerba mate</name>
    <dbReference type="NCBI Taxonomy" id="185542"/>
    <lineage>
        <taxon>Eukaryota</taxon>
        <taxon>Viridiplantae</taxon>
        <taxon>Streptophyta</taxon>
        <taxon>Embryophyta</taxon>
        <taxon>Tracheophyta</taxon>
        <taxon>Spermatophyta</taxon>
        <taxon>Magnoliopsida</taxon>
        <taxon>eudicotyledons</taxon>
        <taxon>Gunneridae</taxon>
        <taxon>Pentapetalae</taxon>
        <taxon>asterids</taxon>
        <taxon>campanulids</taxon>
        <taxon>Aquifoliales</taxon>
        <taxon>Aquifoliaceae</taxon>
        <taxon>Ilex</taxon>
    </lineage>
</organism>
<proteinExistence type="predicted"/>